<name>A0A0C9Z2C6_9AGAM</name>
<reference evidence="3" key="2">
    <citation type="submission" date="2015-01" db="EMBL/GenBank/DDBJ databases">
        <title>Evolutionary Origins and Diversification of the Mycorrhizal Mutualists.</title>
        <authorList>
            <consortium name="DOE Joint Genome Institute"/>
            <consortium name="Mycorrhizal Genomics Consortium"/>
            <person name="Kohler A."/>
            <person name="Kuo A."/>
            <person name="Nagy L.G."/>
            <person name="Floudas D."/>
            <person name="Copeland A."/>
            <person name="Barry K.W."/>
            <person name="Cichocki N."/>
            <person name="Veneault-Fourrey C."/>
            <person name="LaButti K."/>
            <person name="Lindquist E.A."/>
            <person name="Lipzen A."/>
            <person name="Lundell T."/>
            <person name="Morin E."/>
            <person name="Murat C."/>
            <person name="Riley R."/>
            <person name="Ohm R."/>
            <person name="Sun H."/>
            <person name="Tunlid A."/>
            <person name="Henrissat B."/>
            <person name="Grigoriev I.V."/>
            <person name="Hibbett D.S."/>
            <person name="Martin F."/>
        </authorList>
    </citation>
    <scope>NUCLEOTIDE SEQUENCE [LARGE SCALE GENOMIC DNA]</scope>
    <source>
        <strain evidence="3">441</strain>
    </source>
</reference>
<evidence type="ECO:0000256" key="1">
    <source>
        <dbReference type="SAM" id="MobiDB-lite"/>
    </source>
</evidence>
<proteinExistence type="predicted"/>
<keyword evidence="3" id="KW-1185">Reference proteome</keyword>
<dbReference type="Proteomes" id="UP000054018">
    <property type="component" value="Unassembled WGS sequence"/>
</dbReference>
<evidence type="ECO:0000313" key="2">
    <source>
        <dbReference type="EMBL" id="KIK16492.1"/>
    </source>
</evidence>
<reference evidence="2 3" key="1">
    <citation type="submission" date="2014-04" db="EMBL/GenBank/DDBJ databases">
        <authorList>
            <consortium name="DOE Joint Genome Institute"/>
            <person name="Kuo A."/>
            <person name="Kohler A."/>
            <person name="Costa M.D."/>
            <person name="Nagy L.G."/>
            <person name="Floudas D."/>
            <person name="Copeland A."/>
            <person name="Barry K.W."/>
            <person name="Cichocki N."/>
            <person name="Veneault-Fourrey C."/>
            <person name="LaButti K."/>
            <person name="Lindquist E.A."/>
            <person name="Lipzen A."/>
            <person name="Lundell T."/>
            <person name="Morin E."/>
            <person name="Murat C."/>
            <person name="Sun H."/>
            <person name="Tunlid A."/>
            <person name="Henrissat B."/>
            <person name="Grigoriev I.V."/>
            <person name="Hibbett D.S."/>
            <person name="Martin F."/>
            <person name="Nordberg H.P."/>
            <person name="Cantor M.N."/>
            <person name="Hua S.X."/>
        </authorList>
    </citation>
    <scope>NUCLEOTIDE SEQUENCE [LARGE SCALE GENOMIC DNA]</scope>
    <source>
        <strain evidence="2 3">441</strain>
    </source>
</reference>
<accession>A0A0C9Z2C6</accession>
<gene>
    <name evidence="2" type="ORF">PISMIDRAFT_686306</name>
</gene>
<feature type="region of interest" description="Disordered" evidence="1">
    <location>
        <begin position="1"/>
        <end position="27"/>
    </location>
</feature>
<dbReference type="AlphaFoldDB" id="A0A0C9Z2C6"/>
<organism evidence="2 3">
    <name type="scientific">Pisolithus microcarpus 441</name>
    <dbReference type="NCBI Taxonomy" id="765257"/>
    <lineage>
        <taxon>Eukaryota</taxon>
        <taxon>Fungi</taxon>
        <taxon>Dikarya</taxon>
        <taxon>Basidiomycota</taxon>
        <taxon>Agaricomycotina</taxon>
        <taxon>Agaricomycetes</taxon>
        <taxon>Agaricomycetidae</taxon>
        <taxon>Boletales</taxon>
        <taxon>Sclerodermatineae</taxon>
        <taxon>Pisolithaceae</taxon>
        <taxon>Pisolithus</taxon>
    </lineage>
</organism>
<feature type="compositionally biased region" description="Basic and acidic residues" evidence="1">
    <location>
        <begin position="1"/>
        <end position="22"/>
    </location>
</feature>
<dbReference type="EMBL" id="KN833856">
    <property type="protein sequence ID" value="KIK16492.1"/>
    <property type="molecule type" value="Genomic_DNA"/>
</dbReference>
<sequence>MTYHVDTKPNSRHETQQTDKPKPKNPANIKLKVRFTNLSTKRTKLATCFQNHMSQRTTSRHSQVTALRPT</sequence>
<evidence type="ECO:0000313" key="3">
    <source>
        <dbReference type="Proteomes" id="UP000054018"/>
    </source>
</evidence>
<protein>
    <submittedName>
        <fullName evidence="2">Uncharacterized protein</fullName>
    </submittedName>
</protein>
<dbReference type="HOGENOM" id="CLU_2758755_0_0_1"/>